<name>A0A553HV45_9PEZI</name>
<gene>
    <name evidence="2" type="ORF">FHL15_007372</name>
</gene>
<sequence length="81" mass="8816">MQHTWLSDFPALDNKNDPNTSYCGTAKTPCASHGCDDNPSTSNGTAANVPTAGSMPQHLQNADQKFWTRCRGTWMASAHYV</sequence>
<protein>
    <submittedName>
        <fullName evidence="2">Uncharacterized protein</fullName>
    </submittedName>
</protein>
<dbReference type="Proteomes" id="UP000319160">
    <property type="component" value="Unassembled WGS sequence"/>
</dbReference>
<accession>A0A553HV45</accession>
<feature type="region of interest" description="Disordered" evidence="1">
    <location>
        <begin position="34"/>
        <end position="57"/>
    </location>
</feature>
<reference evidence="3" key="1">
    <citation type="submission" date="2019-06" db="EMBL/GenBank/DDBJ databases">
        <title>Draft genome sequence of the griseofulvin-producing fungus Xylaria cubensis strain G536.</title>
        <authorList>
            <person name="Mead M.E."/>
            <person name="Raja H.A."/>
            <person name="Steenwyk J.L."/>
            <person name="Knowles S.L."/>
            <person name="Oberlies N.H."/>
            <person name="Rokas A."/>
        </authorList>
    </citation>
    <scope>NUCLEOTIDE SEQUENCE [LARGE SCALE GENOMIC DNA]</scope>
    <source>
        <strain evidence="3">G536</strain>
    </source>
</reference>
<proteinExistence type="predicted"/>
<evidence type="ECO:0000256" key="1">
    <source>
        <dbReference type="SAM" id="MobiDB-lite"/>
    </source>
</evidence>
<evidence type="ECO:0000313" key="2">
    <source>
        <dbReference type="EMBL" id="TRX91819.1"/>
    </source>
</evidence>
<evidence type="ECO:0000313" key="3">
    <source>
        <dbReference type="Proteomes" id="UP000319160"/>
    </source>
</evidence>
<keyword evidence="3" id="KW-1185">Reference proteome</keyword>
<dbReference type="EMBL" id="VFLP01000042">
    <property type="protein sequence ID" value="TRX91819.1"/>
    <property type="molecule type" value="Genomic_DNA"/>
</dbReference>
<dbReference type="AlphaFoldDB" id="A0A553HV45"/>
<organism evidence="2 3">
    <name type="scientific">Xylaria flabelliformis</name>
    <dbReference type="NCBI Taxonomy" id="2512241"/>
    <lineage>
        <taxon>Eukaryota</taxon>
        <taxon>Fungi</taxon>
        <taxon>Dikarya</taxon>
        <taxon>Ascomycota</taxon>
        <taxon>Pezizomycotina</taxon>
        <taxon>Sordariomycetes</taxon>
        <taxon>Xylariomycetidae</taxon>
        <taxon>Xylariales</taxon>
        <taxon>Xylariaceae</taxon>
        <taxon>Xylaria</taxon>
    </lineage>
</organism>
<feature type="compositionally biased region" description="Polar residues" evidence="1">
    <location>
        <begin position="38"/>
        <end position="48"/>
    </location>
</feature>
<comment type="caution">
    <text evidence="2">The sequence shown here is derived from an EMBL/GenBank/DDBJ whole genome shotgun (WGS) entry which is preliminary data.</text>
</comment>
<dbReference type="OrthoDB" id="10539045at2759"/>